<proteinExistence type="predicted"/>
<comment type="caution">
    <text evidence="1">The sequence shown here is derived from an EMBL/GenBank/DDBJ whole genome shotgun (WGS) entry which is preliminary data.</text>
</comment>
<evidence type="ECO:0000313" key="1">
    <source>
        <dbReference type="EMBL" id="CAG7827756.1"/>
    </source>
</evidence>
<accession>A0A8J2PTW6</accession>
<dbReference type="AlphaFoldDB" id="A0A8J2PTW6"/>
<keyword evidence="2" id="KW-1185">Reference proteome</keyword>
<reference evidence="1" key="1">
    <citation type="submission" date="2021-06" db="EMBL/GenBank/DDBJ databases">
        <authorList>
            <person name="Hodson N. C."/>
            <person name="Mongue J. A."/>
            <person name="Jaron S. K."/>
        </authorList>
    </citation>
    <scope>NUCLEOTIDE SEQUENCE</scope>
</reference>
<dbReference type="Proteomes" id="UP000708208">
    <property type="component" value="Unassembled WGS sequence"/>
</dbReference>
<feature type="non-terminal residue" evidence="1">
    <location>
        <position position="1"/>
    </location>
</feature>
<sequence>MISEKNPALLHPLLALQDVHKREPPCVIRLISLPVQTR</sequence>
<dbReference type="EMBL" id="CAJVCH010544738">
    <property type="protein sequence ID" value="CAG7827756.1"/>
    <property type="molecule type" value="Genomic_DNA"/>
</dbReference>
<name>A0A8J2PTW6_9HEXA</name>
<protein>
    <submittedName>
        <fullName evidence="1">Uncharacterized protein</fullName>
    </submittedName>
</protein>
<evidence type="ECO:0000313" key="2">
    <source>
        <dbReference type="Proteomes" id="UP000708208"/>
    </source>
</evidence>
<gene>
    <name evidence="1" type="ORF">AFUS01_LOCUS37722</name>
</gene>
<organism evidence="1 2">
    <name type="scientific">Allacma fusca</name>
    <dbReference type="NCBI Taxonomy" id="39272"/>
    <lineage>
        <taxon>Eukaryota</taxon>
        <taxon>Metazoa</taxon>
        <taxon>Ecdysozoa</taxon>
        <taxon>Arthropoda</taxon>
        <taxon>Hexapoda</taxon>
        <taxon>Collembola</taxon>
        <taxon>Symphypleona</taxon>
        <taxon>Sminthuridae</taxon>
        <taxon>Allacma</taxon>
    </lineage>
</organism>